<keyword evidence="3" id="KW-1185">Reference proteome</keyword>
<proteinExistence type="predicted"/>
<dbReference type="Proteomes" id="UP000275267">
    <property type="component" value="Unassembled WGS sequence"/>
</dbReference>
<dbReference type="EMBL" id="PQIB02000009">
    <property type="protein sequence ID" value="RLM98223.1"/>
    <property type="molecule type" value="Genomic_DNA"/>
</dbReference>
<dbReference type="PANTHER" id="PTHR33115">
    <property type="entry name" value="ARM REPEAT SUPERFAMILY PROTEIN"/>
    <property type="match status" value="1"/>
</dbReference>
<evidence type="ECO:0000313" key="2">
    <source>
        <dbReference type="EMBL" id="RLM98223.1"/>
    </source>
</evidence>
<sequence length="189" mass="20551">MAAVTVPMPAANSEASPTPASGNHPWTAAEKRLNRFVRAVALVERMGNGLGTLAFTWATVVVLGGFSTDLRQDFWYATAIVFLEAFRRRCGDDCCGEGGCVEDGSAGRALRCMEGIAVVCCRGEVMAAGRVPRGRGGHAWRGATRRGRHSEGRWRRAPRQEALQGEGGWRSRRSVRRVEIFGTLRASCK</sequence>
<dbReference type="PANTHER" id="PTHR33115:SF37">
    <property type="entry name" value="OS01G0618300 PROTEIN"/>
    <property type="match status" value="1"/>
</dbReference>
<dbReference type="AlphaFoldDB" id="A0A3L6R6T4"/>
<accession>A0A3L6R6T4</accession>
<dbReference type="OrthoDB" id="683358at2759"/>
<organism evidence="2 3">
    <name type="scientific">Panicum miliaceum</name>
    <name type="common">Proso millet</name>
    <name type="synonym">Broomcorn millet</name>
    <dbReference type="NCBI Taxonomy" id="4540"/>
    <lineage>
        <taxon>Eukaryota</taxon>
        <taxon>Viridiplantae</taxon>
        <taxon>Streptophyta</taxon>
        <taxon>Embryophyta</taxon>
        <taxon>Tracheophyta</taxon>
        <taxon>Spermatophyta</taxon>
        <taxon>Magnoliopsida</taxon>
        <taxon>Liliopsida</taxon>
        <taxon>Poales</taxon>
        <taxon>Poaceae</taxon>
        <taxon>PACMAD clade</taxon>
        <taxon>Panicoideae</taxon>
        <taxon>Panicodae</taxon>
        <taxon>Paniceae</taxon>
        <taxon>Panicinae</taxon>
        <taxon>Panicum</taxon>
        <taxon>Panicum sect. Panicum</taxon>
    </lineage>
</organism>
<gene>
    <name evidence="2" type="ORF">C2845_PM06G28150</name>
</gene>
<name>A0A3L6R6T4_PANMI</name>
<evidence type="ECO:0000313" key="3">
    <source>
        <dbReference type="Proteomes" id="UP000275267"/>
    </source>
</evidence>
<dbReference type="STRING" id="4540.A0A3L6R6T4"/>
<feature type="region of interest" description="Disordered" evidence="1">
    <location>
        <begin position="1"/>
        <end position="25"/>
    </location>
</feature>
<reference evidence="3" key="1">
    <citation type="journal article" date="2019" name="Nat. Commun.">
        <title>The genome of broomcorn millet.</title>
        <authorList>
            <person name="Zou C."/>
            <person name="Miki D."/>
            <person name="Li D."/>
            <person name="Tang Q."/>
            <person name="Xiao L."/>
            <person name="Rajput S."/>
            <person name="Deng P."/>
            <person name="Jia W."/>
            <person name="Huang R."/>
            <person name="Zhang M."/>
            <person name="Sun Y."/>
            <person name="Hu J."/>
            <person name="Fu X."/>
            <person name="Schnable P.S."/>
            <person name="Li F."/>
            <person name="Zhang H."/>
            <person name="Feng B."/>
            <person name="Zhu X."/>
            <person name="Liu R."/>
            <person name="Schnable J.C."/>
            <person name="Zhu J.-K."/>
            <person name="Zhang H."/>
        </authorList>
    </citation>
    <scope>NUCLEOTIDE SEQUENCE [LARGE SCALE GENOMIC DNA]</scope>
</reference>
<feature type="region of interest" description="Disordered" evidence="1">
    <location>
        <begin position="137"/>
        <end position="159"/>
    </location>
</feature>
<comment type="caution">
    <text evidence="2">The sequence shown here is derived from an EMBL/GenBank/DDBJ whole genome shotgun (WGS) entry which is preliminary data.</text>
</comment>
<feature type="compositionally biased region" description="Basic residues" evidence="1">
    <location>
        <begin position="137"/>
        <end position="148"/>
    </location>
</feature>
<evidence type="ECO:0000256" key="1">
    <source>
        <dbReference type="SAM" id="MobiDB-lite"/>
    </source>
</evidence>
<protein>
    <submittedName>
        <fullName evidence="2">Uncharacterized protein</fullName>
    </submittedName>
</protein>